<proteinExistence type="inferred from homology"/>
<keyword evidence="2" id="KW-0378">Hydrolase</keyword>
<dbReference type="CDD" id="cd13925">
    <property type="entry name" value="RPF"/>
    <property type="match status" value="1"/>
</dbReference>
<name>A0A949JFI3_9ACTN</name>
<comment type="caution">
    <text evidence="6">The sequence shown here is derived from an EMBL/GenBank/DDBJ whole genome shotgun (WGS) entry which is preliminary data.</text>
</comment>
<dbReference type="InterPro" id="IPR023346">
    <property type="entry name" value="Lysozyme-like_dom_sf"/>
</dbReference>
<dbReference type="SUPFAM" id="SSF53955">
    <property type="entry name" value="Lysozyme-like"/>
    <property type="match status" value="1"/>
</dbReference>
<evidence type="ECO:0000256" key="1">
    <source>
        <dbReference type="ARBA" id="ARBA00010830"/>
    </source>
</evidence>
<dbReference type="InterPro" id="IPR018392">
    <property type="entry name" value="LysM"/>
</dbReference>
<feature type="region of interest" description="Disordered" evidence="3">
    <location>
        <begin position="209"/>
        <end position="281"/>
    </location>
</feature>
<keyword evidence="7" id="KW-1185">Reference proteome</keyword>
<dbReference type="SUPFAM" id="SSF51261">
    <property type="entry name" value="Duplicated hybrid motif"/>
    <property type="match status" value="1"/>
</dbReference>
<dbReference type="InterPro" id="IPR016047">
    <property type="entry name" value="M23ase_b-sheet_dom"/>
</dbReference>
<dbReference type="InterPro" id="IPR011055">
    <property type="entry name" value="Dup_hybrid_motif"/>
</dbReference>
<protein>
    <submittedName>
        <fullName evidence="6">Transglycosylase family protein</fullName>
    </submittedName>
</protein>
<dbReference type="InterPro" id="IPR050570">
    <property type="entry name" value="Cell_wall_metabolism_enzyme"/>
</dbReference>
<dbReference type="PANTHER" id="PTHR21666:SF270">
    <property type="entry name" value="MUREIN HYDROLASE ACTIVATOR ENVC"/>
    <property type="match status" value="1"/>
</dbReference>
<feature type="signal peptide" evidence="4">
    <location>
        <begin position="1"/>
        <end position="44"/>
    </location>
</feature>
<evidence type="ECO:0000256" key="3">
    <source>
        <dbReference type="SAM" id="MobiDB-lite"/>
    </source>
</evidence>
<dbReference type="GO" id="GO:0004222">
    <property type="term" value="F:metalloendopeptidase activity"/>
    <property type="evidence" value="ECO:0007669"/>
    <property type="project" value="TreeGrafter"/>
</dbReference>
<accession>A0A949JFI3</accession>
<keyword evidence="4" id="KW-0732">Signal</keyword>
<evidence type="ECO:0000313" key="6">
    <source>
        <dbReference type="EMBL" id="MBU7599072.1"/>
    </source>
</evidence>
<feature type="chain" id="PRO_5037691986" evidence="4">
    <location>
        <begin position="45"/>
        <end position="405"/>
    </location>
</feature>
<feature type="compositionally biased region" description="Basic and acidic residues" evidence="3">
    <location>
        <begin position="139"/>
        <end position="176"/>
    </location>
</feature>
<comment type="similarity">
    <text evidence="1">Belongs to the transglycosylase family. Rpf subfamily.</text>
</comment>
<reference evidence="6" key="1">
    <citation type="submission" date="2021-06" db="EMBL/GenBank/DDBJ databases">
        <title>Sequencing of actinobacteria type strains.</title>
        <authorList>
            <person name="Nguyen G.-S."/>
            <person name="Wentzel A."/>
        </authorList>
    </citation>
    <scope>NUCLEOTIDE SEQUENCE</scope>
    <source>
        <strain evidence="6">P38-E01</strain>
    </source>
</reference>
<feature type="region of interest" description="Disordered" evidence="3">
    <location>
        <begin position="120"/>
        <end position="179"/>
    </location>
</feature>
<dbReference type="Gene3D" id="2.70.70.10">
    <property type="entry name" value="Glucose Permease (Domain IIA)"/>
    <property type="match status" value="1"/>
</dbReference>
<feature type="domain" description="LysM" evidence="5">
    <location>
        <begin position="179"/>
        <end position="228"/>
    </location>
</feature>
<organism evidence="6 7">
    <name type="scientific">Streptomyces tardus</name>
    <dbReference type="NCBI Taxonomy" id="2780544"/>
    <lineage>
        <taxon>Bacteria</taxon>
        <taxon>Bacillati</taxon>
        <taxon>Actinomycetota</taxon>
        <taxon>Actinomycetes</taxon>
        <taxon>Kitasatosporales</taxon>
        <taxon>Streptomycetaceae</taxon>
        <taxon>Streptomyces</taxon>
    </lineage>
</organism>
<feature type="compositionally biased region" description="Low complexity" evidence="3">
    <location>
        <begin position="121"/>
        <end position="132"/>
    </location>
</feature>
<feature type="compositionally biased region" description="Basic and acidic residues" evidence="3">
    <location>
        <begin position="237"/>
        <end position="263"/>
    </location>
</feature>
<dbReference type="FunFam" id="2.70.70.10:FF:000013">
    <property type="entry name" value="Peptidase family M23"/>
    <property type="match status" value="1"/>
</dbReference>
<evidence type="ECO:0000259" key="5">
    <source>
        <dbReference type="PROSITE" id="PS51782"/>
    </source>
</evidence>
<dbReference type="Proteomes" id="UP000694501">
    <property type="component" value="Unassembled WGS sequence"/>
</dbReference>
<sequence>MSRGRHRRQRINRITRNVTRVSLAITAGGAGIALPMVGASTASAAPVSVWDKVAECESGGNWSINTGNGFFGGLQFQQSSWAAAGGTQYAERADLATKDQQIAAAEKLLEMQGPGAWPVCGARAGLSSGSGAPDINPGGEKKQETPEKEAPAEAKPEPKPQGETPKAEKPAPKKDSGAASYTVIDGDTLHNIAVAKQVDGGWESLYEGNKETVGENPDLIFPGQKLSVDGTSQDAPAKPKADAPKADAPKQEAPKQDKAEKPAEQTTTQTGSGFSSPVDAALSTPYRASGGMWSSGYHTGADFSASTGTPVKSVTTGTVVSAGWSGSYGNEVVIKHDDGRYSQYAHLSSLSVSSGQQVSGGQQIGLVGSTGNSTGPHLHFEVRSGQGYGSDIDPIAYLRGNGVNL</sequence>
<dbReference type="PROSITE" id="PS51782">
    <property type="entry name" value="LYSM"/>
    <property type="match status" value="1"/>
</dbReference>
<dbReference type="PANTHER" id="PTHR21666">
    <property type="entry name" value="PEPTIDASE-RELATED"/>
    <property type="match status" value="1"/>
</dbReference>
<dbReference type="InterPro" id="IPR010618">
    <property type="entry name" value="RPF"/>
</dbReference>
<dbReference type="Pfam" id="PF06737">
    <property type="entry name" value="Transglycosylas"/>
    <property type="match status" value="1"/>
</dbReference>
<evidence type="ECO:0000256" key="4">
    <source>
        <dbReference type="SAM" id="SignalP"/>
    </source>
</evidence>
<gene>
    <name evidence="6" type="ORF">JGS22_016010</name>
</gene>
<dbReference type="AlphaFoldDB" id="A0A949JFI3"/>
<dbReference type="RefSeq" id="WP_211041210.1">
    <property type="nucleotide sequence ID" value="NZ_JAELVF020000001.1"/>
</dbReference>
<dbReference type="CDD" id="cd12797">
    <property type="entry name" value="M23_peptidase"/>
    <property type="match status" value="1"/>
</dbReference>
<dbReference type="Pfam" id="PF01551">
    <property type="entry name" value="Peptidase_M23"/>
    <property type="match status" value="1"/>
</dbReference>
<dbReference type="Gene3D" id="1.10.530.10">
    <property type="match status" value="1"/>
</dbReference>
<dbReference type="InterPro" id="IPR036779">
    <property type="entry name" value="LysM_dom_sf"/>
</dbReference>
<dbReference type="CDD" id="cd00118">
    <property type="entry name" value="LysM"/>
    <property type="match status" value="1"/>
</dbReference>
<evidence type="ECO:0000256" key="2">
    <source>
        <dbReference type="ARBA" id="ARBA00022801"/>
    </source>
</evidence>
<dbReference type="EMBL" id="JAELVF020000001">
    <property type="protein sequence ID" value="MBU7599072.1"/>
    <property type="molecule type" value="Genomic_DNA"/>
</dbReference>
<dbReference type="Gene3D" id="3.10.350.10">
    <property type="entry name" value="LysM domain"/>
    <property type="match status" value="1"/>
</dbReference>
<evidence type="ECO:0000313" key="7">
    <source>
        <dbReference type="Proteomes" id="UP000694501"/>
    </source>
</evidence>